<evidence type="ECO:0000313" key="5">
    <source>
        <dbReference type="Proteomes" id="UP000016568"/>
    </source>
</evidence>
<dbReference type="SUPFAM" id="SSF51735">
    <property type="entry name" value="NAD(P)-binding Rossmann-fold domains"/>
    <property type="match status" value="1"/>
</dbReference>
<dbReference type="eggNOG" id="COG0702">
    <property type="taxonomic scope" value="Bacteria"/>
</dbReference>
<evidence type="ECO:0000256" key="1">
    <source>
        <dbReference type="ARBA" id="ARBA00006328"/>
    </source>
</evidence>
<dbReference type="PANTHER" id="PTHR42748:SF7">
    <property type="entry name" value="NMRA LIKE REDOX SENSOR 1-RELATED"/>
    <property type="match status" value="1"/>
</dbReference>
<dbReference type="InterPro" id="IPR051164">
    <property type="entry name" value="NmrA-like_oxidored"/>
</dbReference>
<dbReference type="Proteomes" id="UP000016568">
    <property type="component" value="Unassembled WGS sequence"/>
</dbReference>
<keyword evidence="2" id="KW-0521">NADP</keyword>
<comment type="similarity">
    <text evidence="1">Belongs to the NmrA-type oxidoreductase family.</text>
</comment>
<name>U2YHV4_9SPHN</name>
<evidence type="ECO:0000256" key="2">
    <source>
        <dbReference type="ARBA" id="ARBA00022857"/>
    </source>
</evidence>
<dbReference type="EMBL" id="BASZ01000001">
    <property type="protein sequence ID" value="GAD47785.1"/>
    <property type="molecule type" value="Genomic_DNA"/>
</dbReference>
<evidence type="ECO:0000259" key="3">
    <source>
        <dbReference type="Pfam" id="PF05368"/>
    </source>
</evidence>
<dbReference type="InterPro" id="IPR008030">
    <property type="entry name" value="NmrA-like"/>
</dbReference>
<dbReference type="PANTHER" id="PTHR42748">
    <property type="entry name" value="NITROGEN METABOLITE REPRESSION PROTEIN NMRA FAMILY MEMBER"/>
    <property type="match status" value="1"/>
</dbReference>
<reference evidence="4 5" key="1">
    <citation type="submission" date="2013-09" db="EMBL/GenBank/DDBJ databases">
        <title>Whole genome shotgun sequence of Novosphingobium tardaugens NBRC 16725.</title>
        <authorList>
            <person name="Isaki S."/>
            <person name="Hosoyama A."/>
            <person name="Tsuchikane K."/>
            <person name="Katsumata H."/>
            <person name="Ando Y."/>
            <person name="Yamazaki S."/>
            <person name="Fujita N."/>
        </authorList>
    </citation>
    <scope>NUCLEOTIDE SEQUENCE [LARGE SCALE GENOMIC DNA]</scope>
    <source>
        <strain evidence="4 5">NBRC 16725</strain>
    </source>
</reference>
<sequence>MQVRAFVRDASAPAAGELLSLGAELVPGDLASRETVEQAVQGVRAVFSVQPENAPIAWTENLCASARAAGVTQFVQSTVSGTGLHEATPGWSNPALWPEYWEGRHPYWEHKQAQEQAVRTAGFTHWSLVRPPMIIDNAVKYAAILFPRLASDGCIVSCVPEEIAVPYISYASIGAAVAQIMRDPATYSGATLEIADEELTDAQLAHALMEGTGKPVTALHVDAARARELGVSPRIVTQHLWLGEIGYPARSAAARRYGLTPVPIAEWAKRNAAHLVVGDPAKSPLLSTRDAD</sequence>
<dbReference type="Gene3D" id="3.40.50.720">
    <property type="entry name" value="NAD(P)-binding Rossmann-like Domain"/>
    <property type="match status" value="1"/>
</dbReference>
<gene>
    <name evidence="4" type="ORF">NT2_01_05590</name>
</gene>
<accession>U2YHV4</accession>
<evidence type="ECO:0000313" key="4">
    <source>
        <dbReference type="EMBL" id="GAD47785.1"/>
    </source>
</evidence>
<comment type="caution">
    <text evidence="4">The sequence shown here is derived from an EMBL/GenBank/DDBJ whole genome shotgun (WGS) entry which is preliminary data.</text>
</comment>
<proteinExistence type="inferred from homology"/>
<organism evidence="4 5">
    <name type="scientific">Caenibius tardaugens NBRC 16725</name>
    <dbReference type="NCBI Taxonomy" id="1219035"/>
    <lineage>
        <taxon>Bacteria</taxon>
        <taxon>Pseudomonadati</taxon>
        <taxon>Pseudomonadota</taxon>
        <taxon>Alphaproteobacteria</taxon>
        <taxon>Sphingomonadales</taxon>
        <taxon>Erythrobacteraceae</taxon>
        <taxon>Caenibius</taxon>
    </lineage>
</organism>
<keyword evidence="5" id="KW-1185">Reference proteome</keyword>
<dbReference type="Pfam" id="PF05368">
    <property type="entry name" value="NmrA"/>
    <property type="match status" value="1"/>
</dbReference>
<dbReference type="InterPro" id="IPR036291">
    <property type="entry name" value="NAD(P)-bd_dom_sf"/>
</dbReference>
<dbReference type="AlphaFoldDB" id="U2YHV4"/>
<protein>
    <submittedName>
        <fullName evidence="4">NmrA family protein</fullName>
    </submittedName>
</protein>
<feature type="domain" description="NmrA-like" evidence="3">
    <location>
        <begin position="2"/>
        <end position="246"/>
    </location>
</feature>